<sequence length="400" mass="44286">MKHNPYMIHTTTQEQIVAEMNKIGSDPSVMNVMASKAEMLHIRLENVSLQAALLLKQELRAFGGDCVVHQKVPALDIAESSVLIVATREQLFALLRVLCNQPFGLKELVGEIEELLRQQETLKRRKELVCGPHRLPLGDRTLVMGILNMTPDSFSDGGCFNDIERALAYAKEMIDAGADIIDIGGESTRPGHVSVSAEEELERVIPIITALSRAYQIPISVDTYKAEVADRAIEAGAHIINDVWGAKYDKQMAHVAAKHDVPIILMHNRENREYNDFFTELVGDLRESVQIAFDAGVKAENIILDPGIGFVKSHEQNLETMRRLDDIVALGYPVLLGTSRKSMIGRVLDLPPEERLEGTAATVALGVAKGCHIMRIHDVKEMKRLCIMMDAMLRGGTTHG</sequence>
<comment type="similarity">
    <text evidence="4">Belongs to the DHPS family.</text>
</comment>
<dbReference type="SUPFAM" id="SSF51717">
    <property type="entry name" value="Dihydropteroate synthetase-like"/>
    <property type="match status" value="1"/>
</dbReference>
<comment type="cofactor">
    <cofactor evidence="2">
        <name>Mg(2+)</name>
        <dbReference type="ChEBI" id="CHEBI:18420"/>
    </cofactor>
</comment>
<keyword evidence="9" id="KW-0460">Magnesium</keyword>
<dbReference type="FunFam" id="3.20.20.20:FF:000006">
    <property type="entry name" value="Dihydropteroate synthase"/>
    <property type="match status" value="1"/>
</dbReference>
<comment type="caution">
    <text evidence="14">The sequence shown here is derived from an EMBL/GenBank/DDBJ whole genome shotgun (WGS) entry which is preliminary data.</text>
</comment>
<evidence type="ECO:0000256" key="3">
    <source>
        <dbReference type="ARBA" id="ARBA00004763"/>
    </source>
</evidence>
<reference evidence="14 15" key="1">
    <citation type="submission" date="2018-10" db="EMBL/GenBank/DDBJ databases">
        <title>Phylogenomics of Brevibacillus.</title>
        <authorList>
            <person name="Dunlap C."/>
        </authorList>
    </citation>
    <scope>NUCLEOTIDE SEQUENCE [LARGE SCALE GENOMIC DNA]</scope>
    <source>
        <strain evidence="14 15">JCM 15716</strain>
    </source>
</reference>
<dbReference type="GO" id="GO:0046654">
    <property type="term" value="P:tetrahydrofolate biosynthetic process"/>
    <property type="evidence" value="ECO:0007669"/>
    <property type="project" value="UniProtKB-UniPathway"/>
</dbReference>
<evidence type="ECO:0000256" key="11">
    <source>
        <dbReference type="ARBA" id="ARBA00030193"/>
    </source>
</evidence>
<evidence type="ECO:0000313" key="15">
    <source>
        <dbReference type="Proteomes" id="UP000271031"/>
    </source>
</evidence>
<protein>
    <recommendedName>
        <fullName evidence="6">Dihydropteroate synthase</fullName>
        <ecNumber evidence="5">2.5.1.15</ecNumber>
    </recommendedName>
    <alternativeName>
        <fullName evidence="11">Dihydropteroate pyrophosphorylase</fullName>
    </alternativeName>
</protein>
<comment type="catalytic activity">
    <reaction evidence="1">
        <text>(7,8-dihydropterin-6-yl)methyl diphosphate + 4-aminobenzoate = 7,8-dihydropteroate + diphosphate</text>
        <dbReference type="Rhea" id="RHEA:19949"/>
        <dbReference type="ChEBI" id="CHEBI:17836"/>
        <dbReference type="ChEBI" id="CHEBI:17839"/>
        <dbReference type="ChEBI" id="CHEBI:33019"/>
        <dbReference type="ChEBI" id="CHEBI:72950"/>
        <dbReference type="EC" id="2.5.1.15"/>
    </reaction>
</comment>
<comment type="pathway">
    <text evidence="3">Cofactor biosynthesis; tetrahydrofolate biosynthesis; 7,8-dihydrofolate from 2-amino-4-hydroxy-6-hydroxymethyl-7,8-dihydropteridine diphosphate and 4-aminobenzoate: step 1/2.</text>
</comment>
<dbReference type="EMBL" id="RHHQ01000019">
    <property type="protein sequence ID" value="RNB82827.1"/>
    <property type="molecule type" value="Genomic_DNA"/>
</dbReference>
<keyword evidence="15" id="KW-1185">Reference proteome</keyword>
<dbReference type="InterPro" id="IPR011005">
    <property type="entry name" value="Dihydropteroate_synth-like_sf"/>
</dbReference>
<dbReference type="InterPro" id="IPR006390">
    <property type="entry name" value="DHP_synth_dom"/>
</dbReference>
<evidence type="ECO:0000256" key="4">
    <source>
        <dbReference type="ARBA" id="ARBA00009503"/>
    </source>
</evidence>
<dbReference type="OrthoDB" id="9811744at2"/>
<dbReference type="EC" id="2.5.1.15" evidence="5"/>
<dbReference type="Gene3D" id="3.20.20.20">
    <property type="entry name" value="Dihydropteroate synthase-like"/>
    <property type="match status" value="1"/>
</dbReference>
<dbReference type="RefSeq" id="WP_122920324.1">
    <property type="nucleotide sequence ID" value="NZ_RHHQ01000019.1"/>
</dbReference>
<dbReference type="GO" id="GO:0046656">
    <property type="term" value="P:folic acid biosynthetic process"/>
    <property type="evidence" value="ECO:0007669"/>
    <property type="project" value="UniProtKB-KW"/>
</dbReference>
<evidence type="ECO:0000256" key="9">
    <source>
        <dbReference type="ARBA" id="ARBA00022842"/>
    </source>
</evidence>
<keyword evidence="10" id="KW-0289">Folate biosynthesis</keyword>
<dbReference type="CDD" id="cd00739">
    <property type="entry name" value="DHPS"/>
    <property type="match status" value="1"/>
</dbReference>
<dbReference type="AlphaFoldDB" id="A0A3M8D5X7"/>
<keyword evidence="7 14" id="KW-0808">Transferase</keyword>
<dbReference type="PANTHER" id="PTHR20941:SF1">
    <property type="entry name" value="FOLIC ACID SYNTHESIS PROTEIN FOL1"/>
    <property type="match status" value="1"/>
</dbReference>
<dbReference type="Proteomes" id="UP000271031">
    <property type="component" value="Unassembled WGS sequence"/>
</dbReference>
<evidence type="ECO:0000256" key="1">
    <source>
        <dbReference type="ARBA" id="ARBA00000012"/>
    </source>
</evidence>
<feature type="domain" description="Pterin-binding" evidence="13">
    <location>
        <begin position="141"/>
        <end position="387"/>
    </location>
</feature>
<dbReference type="GO" id="GO:0046872">
    <property type="term" value="F:metal ion binding"/>
    <property type="evidence" value="ECO:0007669"/>
    <property type="project" value="UniProtKB-KW"/>
</dbReference>
<organism evidence="14 15">
    <name type="scientific">Brevibacillus fluminis</name>
    <dbReference type="NCBI Taxonomy" id="511487"/>
    <lineage>
        <taxon>Bacteria</taxon>
        <taxon>Bacillati</taxon>
        <taxon>Bacillota</taxon>
        <taxon>Bacilli</taxon>
        <taxon>Bacillales</taxon>
        <taxon>Paenibacillaceae</taxon>
        <taxon>Brevibacillus</taxon>
    </lineage>
</organism>
<dbReference type="PROSITE" id="PS50972">
    <property type="entry name" value="PTERIN_BINDING"/>
    <property type="match status" value="1"/>
</dbReference>
<comment type="function">
    <text evidence="12">Catalyzes the condensation of para-aminobenzoate (pABA) with 6-hydroxymethyl-7,8-dihydropterin diphosphate (DHPt-PP) to form 7,8-dihydropteroate (H2Pte), the immediate precursor of folate derivatives.</text>
</comment>
<dbReference type="Pfam" id="PF00809">
    <property type="entry name" value="Pterin_bind"/>
    <property type="match status" value="1"/>
</dbReference>
<evidence type="ECO:0000313" key="14">
    <source>
        <dbReference type="EMBL" id="RNB82827.1"/>
    </source>
</evidence>
<evidence type="ECO:0000256" key="10">
    <source>
        <dbReference type="ARBA" id="ARBA00022909"/>
    </source>
</evidence>
<evidence type="ECO:0000256" key="8">
    <source>
        <dbReference type="ARBA" id="ARBA00022723"/>
    </source>
</evidence>
<name>A0A3M8D5X7_9BACL</name>
<evidence type="ECO:0000256" key="6">
    <source>
        <dbReference type="ARBA" id="ARBA00016919"/>
    </source>
</evidence>
<dbReference type="GO" id="GO:0005829">
    <property type="term" value="C:cytosol"/>
    <property type="evidence" value="ECO:0007669"/>
    <property type="project" value="TreeGrafter"/>
</dbReference>
<dbReference type="UniPathway" id="UPA00077">
    <property type="reaction ID" value="UER00156"/>
</dbReference>
<gene>
    <name evidence="14" type="primary">folP</name>
    <name evidence="14" type="ORF">EDM56_23305</name>
</gene>
<evidence type="ECO:0000256" key="5">
    <source>
        <dbReference type="ARBA" id="ARBA00012458"/>
    </source>
</evidence>
<keyword evidence="8" id="KW-0479">Metal-binding</keyword>
<dbReference type="PROSITE" id="PS00793">
    <property type="entry name" value="DHPS_2"/>
    <property type="match status" value="1"/>
</dbReference>
<dbReference type="GO" id="GO:0004156">
    <property type="term" value="F:dihydropteroate synthase activity"/>
    <property type="evidence" value="ECO:0007669"/>
    <property type="project" value="UniProtKB-EC"/>
</dbReference>
<dbReference type="InterPro" id="IPR045031">
    <property type="entry name" value="DHP_synth-like"/>
</dbReference>
<evidence type="ECO:0000259" key="13">
    <source>
        <dbReference type="PROSITE" id="PS50972"/>
    </source>
</evidence>
<dbReference type="PROSITE" id="PS00792">
    <property type="entry name" value="DHPS_1"/>
    <property type="match status" value="1"/>
</dbReference>
<dbReference type="InterPro" id="IPR000489">
    <property type="entry name" value="Pterin-binding_dom"/>
</dbReference>
<evidence type="ECO:0000256" key="2">
    <source>
        <dbReference type="ARBA" id="ARBA00001946"/>
    </source>
</evidence>
<dbReference type="NCBIfam" id="TIGR01496">
    <property type="entry name" value="DHPS"/>
    <property type="match status" value="1"/>
</dbReference>
<proteinExistence type="inferred from homology"/>
<evidence type="ECO:0000256" key="12">
    <source>
        <dbReference type="ARBA" id="ARBA00053449"/>
    </source>
</evidence>
<evidence type="ECO:0000256" key="7">
    <source>
        <dbReference type="ARBA" id="ARBA00022679"/>
    </source>
</evidence>
<dbReference type="PANTHER" id="PTHR20941">
    <property type="entry name" value="FOLATE SYNTHESIS PROTEINS"/>
    <property type="match status" value="1"/>
</dbReference>
<accession>A0A3M8D5X7</accession>